<protein>
    <recommendedName>
        <fullName evidence="3">Type II toxin-antitoxin system mRNA interferase toxin, RelE/StbE family</fullName>
    </recommendedName>
</protein>
<dbReference type="AlphaFoldDB" id="A0A552DA01"/>
<dbReference type="EMBL" id="SFBK01000261">
    <property type="protein sequence ID" value="TRU19037.1"/>
    <property type="molecule type" value="Genomic_DNA"/>
</dbReference>
<sequence length="84" mass="10020">MQFSLILSARVTEQLNSLPLKTRDRYCKAFYLITSLGPEYRSLRTHRYHERGGKLWGSSASMSLRFYWYFQEKKTIVVVRLDSH</sequence>
<evidence type="ECO:0000313" key="1">
    <source>
        <dbReference type="EMBL" id="TRU19037.1"/>
    </source>
</evidence>
<evidence type="ECO:0000313" key="2">
    <source>
        <dbReference type="Proteomes" id="UP000320551"/>
    </source>
</evidence>
<evidence type="ECO:0008006" key="3">
    <source>
        <dbReference type="Google" id="ProtNLM"/>
    </source>
</evidence>
<accession>A0A552DA01</accession>
<dbReference type="Proteomes" id="UP000320551">
    <property type="component" value="Unassembled WGS sequence"/>
</dbReference>
<name>A0A552DA01_MICAE</name>
<organism evidence="1 2">
    <name type="scientific">Microcystis aeruginosa Ma_QC_B_20070730_S2</name>
    <dbReference type="NCBI Taxonomy" id="2486256"/>
    <lineage>
        <taxon>Bacteria</taxon>
        <taxon>Bacillati</taxon>
        <taxon>Cyanobacteriota</taxon>
        <taxon>Cyanophyceae</taxon>
        <taxon>Oscillatoriophycideae</taxon>
        <taxon>Chroococcales</taxon>
        <taxon>Microcystaceae</taxon>
        <taxon>Microcystis</taxon>
    </lineage>
</organism>
<proteinExistence type="predicted"/>
<gene>
    <name evidence="1" type="ORF">EWV80_19925</name>
</gene>
<reference evidence="1 2" key="1">
    <citation type="submission" date="2019-01" db="EMBL/GenBank/DDBJ databases">
        <title>Coherence of Microcystis species and biogeography revealed through population genomics.</title>
        <authorList>
            <person name="Perez-Carrascal O.M."/>
            <person name="Terrat Y."/>
            <person name="Giani A."/>
            <person name="Fortin N."/>
            <person name="Tromas N."/>
            <person name="Shapiro B.J."/>
        </authorList>
    </citation>
    <scope>NUCLEOTIDE SEQUENCE [LARGE SCALE GENOMIC DNA]</scope>
    <source>
        <strain evidence="1">Ma_QC_B_20070730_S2</strain>
    </source>
</reference>
<comment type="caution">
    <text evidence="1">The sequence shown here is derived from an EMBL/GenBank/DDBJ whole genome shotgun (WGS) entry which is preliminary data.</text>
</comment>